<dbReference type="EMBL" id="CM001475">
    <property type="protein sequence ID" value="EIC30690.1"/>
    <property type="molecule type" value="Genomic_DNA"/>
</dbReference>
<proteinExistence type="predicted"/>
<keyword evidence="2" id="KW-1185">Reference proteome</keyword>
<dbReference type="Proteomes" id="UP000005090">
    <property type="component" value="Chromosome"/>
</dbReference>
<sequence length="43" mass="4869">MKKAENRSYAALKLLAGERPASRGHWLFEKPGMEFAKAMALVY</sequence>
<evidence type="ECO:0000313" key="2">
    <source>
        <dbReference type="Proteomes" id="UP000005090"/>
    </source>
</evidence>
<accession>H8GMG6</accession>
<gene>
    <name evidence="1" type="ORF">Metal_3010</name>
</gene>
<name>H8GMG6_METAL</name>
<dbReference type="AlphaFoldDB" id="H8GMG6"/>
<protein>
    <submittedName>
        <fullName evidence="1">Uncharacterized protein</fullName>
    </submittedName>
</protein>
<reference evidence="1 2" key="1">
    <citation type="journal article" date="2013" name="Genome Announc.">
        <title>Genome Sequence of the Obligate Gammaproteobacterial Methanotroph Methylomicrobium album Strain BG8.</title>
        <authorList>
            <person name="Kits K.D."/>
            <person name="Kalyuzhnaya M.G."/>
            <person name="Klotz M.G."/>
            <person name="Jetten M.S."/>
            <person name="Op den Camp H.J."/>
            <person name="Vuilleumier S."/>
            <person name="Bringel F."/>
            <person name="Dispirito A.A."/>
            <person name="Murrell J.C."/>
            <person name="Bruce D."/>
            <person name="Cheng J.F."/>
            <person name="Copeland A."/>
            <person name="Goodwin L."/>
            <person name="Hauser L."/>
            <person name="Lajus A."/>
            <person name="Land M.L."/>
            <person name="Lapidus A."/>
            <person name="Lucas S."/>
            <person name="Medigue C."/>
            <person name="Pitluck S."/>
            <person name="Woyke T."/>
            <person name="Zeytun A."/>
            <person name="Stein L.Y."/>
        </authorList>
    </citation>
    <scope>NUCLEOTIDE SEQUENCE [LARGE SCALE GENOMIC DNA]</scope>
    <source>
        <strain evidence="1 2">BG8</strain>
    </source>
</reference>
<dbReference type="HOGENOM" id="CLU_3235867_0_0_6"/>
<organism evidence="1 2">
    <name type="scientific">Methylomicrobium album BG8</name>
    <dbReference type="NCBI Taxonomy" id="686340"/>
    <lineage>
        <taxon>Bacteria</taxon>
        <taxon>Pseudomonadati</taxon>
        <taxon>Pseudomonadota</taxon>
        <taxon>Gammaproteobacteria</taxon>
        <taxon>Methylococcales</taxon>
        <taxon>Methylococcaceae</taxon>
        <taxon>Methylomicrobium</taxon>
    </lineage>
</organism>
<dbReference type="STRING" id="686340.Metal_3010"/>
<evidence type="ECO:0000313" key="1">
    <source>
        <dbReference type="EMBL" id="EIC30690.1"/>
    </source>
</evidence>